<gene>
    <name evidence="2" type="ORF">M404DRAFT_1008291</name>
</gene>
<dbReference type="AlphaFoldDB" id="A0A0C3J9Y3"/>
<sequence>MDLFLPLSPLDDLFVDWPPYLRGADSCLALPPPPDLIFPSSPSASDTSSSVSTGMLSSPEPTYGSNAMRISVCDVPLLAPRPLPYHSPTFLHFDLPDSDEDLSHPPYTHRPPKRKRSDCDDPRLCAADGDIHDDLPPPPPTKRRARIHAWRSRVHREQPMPLQQLPSQQPQQHHTWSHHVSLLPPLAPPNRSCGPSLSVDQPFGWCHHP</sequence>
<feature type="region of interest" description="Disordered" evidence="1">
    <location>
        <begin position="158"/>
        <end position="183"/>
    </location>
</feature>
<dbReference type="Proteomes" id="UP000054217">
    <property type="component" value="Unassembled WGS sequence"/>
</dbReference>
<proteinExistence type="predicted"/>
<feature type="region of interest" description="Disordered" evidence="1">
    <location>
        <begin position="38"/>
        <end position="63"/>
    </location>
</feature>
<evidence type="ECO:0000313" key="3">
    <source>
        <dbReference type="Proteomes" id="UP000054217"/>
    </source>
</evidence>
<feature type="compositionally biased region" description="Basic and acidic residues" evidence="1">
    <location>
        <begin position="117"/>
        <end position="135"/>
    </location>
</feature>
<evidence type="ECO:0000256" key="1">
    <source>
        <dbReference type="SAM" id="MobiDB-lite"/>
    </source>
</evidence>
<reference evidence="3" key="2">
    <citation type="submission" date="2015-01" db="EMBL/GenBank/DDBJ databases">
        <title>Evolutionary Origins and Diversification of the Mycorrhizal Mutualists.</title>
        <authorList>
            <consortium name="DOE Joint Genome Institute"/>
            <consortium name="Mycorrhizal Genomics Consortium"/>
            <person name="Kohler A."/>
            <person name="Kuo A."/>
            <person name="Nagy L.G."/>
            <person name="Floudas D."/>
            <person name="Copeland A."/>
            <person name="Barry K.W."/>
            <person name="Cichocki N."/>
            <person name="Veneault-Fourrey C."/>
            <person name="LaButti K."/>
            <person name="Lindquist E.A."/>
            <person name="Lipzen A."/>
            <person name="Lundell T."/>
            <person name="Morin E."/>
            <person name="Murat C."/>
            <person name="Riley R."/>
            <person name="Ohm R."/>
            <person name="Sun H."/>
            <person name="Tunlid A."/>
            <person name="Henrissat B."/>
            <person name="Grigoriev I.V."/>
            <person name="Hibbett D.S."/>
            <person name="Martin F."/>
        </authorList>
    </citation>
    <scope>NUCLEOTIDE SEQUENCE [LARGE SCALE GENOMIC DNA]</scope>
    <source>
        <strain evidence="3">Marx 270</strain>
    </source>
</reference>
<accession>A0A0C3J9Y3</accession>
<organism evidence="2 3">
    <name type="scientific">Pisolithus tinctorius Marx 270</name>
    <dbReference type="NCBI Taxonomy" id="870435"/>
    <lineage>
        <taxon>Eukaryota</taxon>
        <taxon>Fungi</taxon>
        <taxon>Dikarya</taxon>
        <taxon>Basidiomycota</taxon>
        <taxon>Agaricomycotina</taxon>
        <taxon>Agaricomycetes</taxon>
        <taxon>Agaricomycetidae</taxon>
        <taxon>Boletales</taxon>
        <taxon>Sclerodermatineae</taxon>
        <taxon>Pisolithaceae</taxon>
        <taxon>Pisolithus</taxon>
    </lineage>
</organism>
<dbReference type="EMBL" id="KN832096">
    <property type="protein sequence ID" value="KIN94496.1"/>
    <property type="molecule type" value="Genomic_DNA"/>
</dbReference>
<feature type="region of interest" description="Disordered" evidence="1">
    <location>
        <begin position="102"/>
        <end position="144"/>
    </location>
</feature>
<feature type="compositionally biased region" description="Low complexity" evidence="1">
    <location>
        <begin position="159"/>
        <end position="172"/>
    </location>
</feature>
<reference evidence="2 3" key="1">
    <citation type="submission" date="2014-04" db="EMBL/GenBank/DDBJ databases">
        <authorList>
            <consortium name="DOE Joint Genome Institute"/>
            <person name="Kuo A."/>
            <person name="Kohler A."/>
            <person name="Costa M.D."/>
            <person name="Nagy L.G."/>
            <person name="Floudas D."/>
            <person name="Copeland A."/>
            <person name="Barry K.W."/>
            <person name="Cichocki N."/>
            <person name="Veneault-Fourrey C."/>
            <person name="LaButti K."/>
            <person name="Lindquist E.A."/>
            <person name="Lipzen A."/>
            <person name="Lundell T."/>
            <person name="Morin E."/>
            <person name="Murat C."/>
            <person name="Sun H."/>
            <person name="Tunlid A."/>
            <person name="Henrissat B."/>
            <person name="Grigoriev I.V."/>
            <person name="Hibbett D.S."/>
            <person name="Martin F."/>
            <person name="Nordberg H.P."/>
            <person name="Cantor M.N."/>
            <person name="Hua S.X."/>
        </authorList>
    </citation>
    <scope>NUCLEOTIDE SEQUENCE [LARGE SCALE GENOMIC DNA]</scope>
    <source>
        <strain evidence="2 3">Marx 270</strain>
    </source>
</reference>
<feature type="compositionally biased region" description="Low complexity" evidence="1">
    <location>
        <begin position="38"/>
        <end position="58"/>
    </location>
</feature>
<dbReference type="HOGENOM" id="CLU_114216_0_0_1"/>
<dbReference type="OrthoDB" id="3029761at2759"/>
<name>A0A0C3J9Y3_PISTI</name>
<protein>
    <submittedName>
        <fullName evidence="2">Uncharacterized protein</fullName>
    </submittedName>
</protein>
<keyword evidence="3" id="KW-1185">Reference proteome</keyword>
<evidence type="ECO:0000313" key="2">
    <source>
        <dbReference type="EMBL" id="KIN94496.1"/>
    </source>
</evidence>
<dbReference type="InParanoid" id="A0A0C3J9Y3"/>